<name>W6MX31_9ASCO</name>
<dbReference type="GO" id="GO:0051603">
    <property type="term" value="P:proteolysis involved in protein catabolic process"/>
    <property type="evidence" value="ECO:0007669"/>
    <property type="project" value="EnsemblFungi"/>
</dbReference>
<dbReference type="GO" id="GO:0004176">
    <property type="term" value="F:ATP-dependent peptidase activity"/>
    <property type="evidence" value="ECO:0007669"/>
    <property type="project" value="EnsemblFungi"/>
</dbReference>
<keyword evidence="9" id="KW-0378">Hydrolase</keyword>
<dbReference type="Pfam" id="PF00675">
    <property type="entry name" value="Peptidase_M16"/>
    <property type="match status" value="1"/>
</dbReference>
<dbReference type="GeneID" id="34521558"/>
<dbReference type="InterPro" id="IPR011249">
    <property type="entry name" value="Metalloenz_LuxS/M16"/>
</dbReference>
<dbReference type="SUPFAM" id="SSF63411">
    <property type="entry name" value="LuxS/MPP-like metallohydrolase"/>
    <property type="match status" value="4"/>
</dbReference>
<keyword evidence="11" id="KW-0809">Transit peptide</keyword>
<comment type="subcellular location">
    <subcellularLocation>
        <location evidence="3">Mitochondrion intermembrane space</location>
    </subcellularLocation>
    <subcellularLocation>
        <location evidence="2">Mitochondrion matrix</location>
    </subcellularLocation>
</comment>
<dbReference type="InterPro" id="IPR013578">
    <property type="entry name" value="Peptidase_M16C_assoc"/>
</dbReference>
<gene>
    <name evidence="17" type="ORF">KUCA_T00004162001</name>
</gene>
<dbReference type="FunFam" id="3.30.830.10:FF:000009">
    <property type="entry name" value="Presequence protease, mitochondrial"/>
    <property type="match status" value="1"/>
</dbReference>
<comment type="subunit">
    <text evidence="5">Monomer and homodimer; homodimerization is induced by binding of the substrate.</text>
</comment>
<feature type="domain" description="Peptidase M16C associated" evidence="16">
    <location>
        <begin position="495"/>
        <end position="745"/>
    </location>
</feature>
<sequence>MLTAWKRISKVPRLPGLARGAATSSYNAPRMLRKYPLKKKIAGYSVERVLPVPELSLTAVDLVHDRTGARHLHIDRNDKNNVFSIIFKTNPPDHTGVPHILEHTTLCGSDKFPVRDPFFKMLNRSLSNFMNAMTAHDYTYYPFATTNSTDFYNLMDVYLDATLNPTLAEEDFFQEGWRLENEDIKDKDSPLIFKGVVYNEMKGQMSDPFYYFWIRFQESIYPSLQNSGGDPAHITSLQYPDLVDFHSTNYHPSNSRTFTYGDMPLSRHLETINERFVHFGKRHKRSLIRQPITLDSGNKVVELEGPVDPMIPIETQWKTSLTWFAGSPKDVYETFKLRVLNNLLSDGHSAPLYVKLVESNLVTDFSVNSGMESMPAVNIFTIGAQGMTKEVSGNFEEIVTNILKEACDEGFPKDKVQAIINQIELGRKVESSSFGLGLLNSVISGWVDEVDPLEMMEWKETMSKFIAEYDSRGDKIFTELIERHFLNGNHFKFTMTPNPDFEAKIAQEEQKRLTSMVEKLTPEDKQIIFTRGSTLASKQEEEQDLSCLPSLSISDISRDGNAVDLKESALGTDSRLFARVSSKSNGLTYFRATKTIDSEIPISLLSYLPLFTDCLTSLGTTTESMAALEDQIKLHTGGLQASVFVSNTPDNIVDPVLKLAISGVSLDNKFEKVIGLWERLLKETNFDNTDKLSTLIKSLSADNVSSIVSNGHGYAKSYGTSFISPVALIDDHLSGIRQVQFLKQLGEWNSKGELQTKVIPQLKKIQEILMSGTQNYRFALTCNRESLDSQVAQLEKFVGGLSQNGYASLGSESLVRDIKLPFVTDGVYRAGVKLPSQVSFASKSLSTGLSYTDNGGAALQVMTQLLNFKRLHTEVREKGGAYGGGSQFSALNGIFSFYSYRDPKPLNSLSVFAKSGEWMIDSIESVTEEDLDRSKLTIFQKVDSPLSVKEEGMMEFLHGIDNDTRQQRRDQLLEVEIEDIRESAQTYLVGQEGGSEIILGDTGELPSDFETLDLSQ</sequence>
<dbReference type="FunFam" id="3.30.830.10:FF:000013">
    <property type="entry name" value="Mitochondrial presequence protease"/>
    <property type="match status" value="1"/>
</dbReference>
<evidence type="ECO:0000256" key="10">
    <source>
        <dbReference type="ARBA" id="ARBA00022833"/>
    </source>
</evidence>
<proteinExistence type="inferred from homology"/>
<dbReference type="Proteomes" id="UP000019384">
    <property type="component" value="Unassembled WGS sequence"/>
</dbReference>
<reference evidence="17" key="2">
    <citation type="submission" date="2014-02" db="EMBL/GenBank/DDBJ databases">
        <title>Complete DNA sequence of /Kuraishia capsulata/ illustrates novel genomic features among budding yeasts (/Saccharomycotina/).</title>
        <authorList>
            <person name="Morales L."/>
            <person name="Noel B."/>
            <person name="Porcel B."/>
            <person name="Marcet-Houben M."/>
            <person name="Hullo M-F."/>
            <person name="Sacerdot C."/>
            <person name="Tekaia F."/>
            <person name="Leh-Louis V."/>
            <person name="Despons L."/>
            <person name="Khanna V."/>
            <person name="Aury J-M."/>
            <person name="Barbe V."/>
            <person name="Couloux A."/>
            <person name="Labadie K."/>
            <person name="Pelletier E."/>
            <person name="Souciet J-L."/>
            <person name="Boekhout T."/>
            <person name="Gabaldon T."/>
            <person name="Wincker P."/>
            <person name="Dujon B."/>
        </authorList>
    </citation>
    <scope>NUCLEOTIDE SEQUENCE</scope>
    <source>
        <strain evidence="17">CBS 1993</strain>
    </source>
</reference>
<dbReference type="HOGENOM" id="CLU_009165_0_0_1"/>
<evidence type="ECO:0000256" key="8">
    <source>
        <dbReference type="ARBA" id="ARBA00022723"/>
    </source>
</evidence>
<evidence type="ECO:0000313" key="18">
    <source>
        <dbReference type="Proteomes" id="UP000019384"/>
    </source>
</evidence>
<accession>W6MX31</accession>
<dbReference type="SMART" id="SM01264">
    <property type="entry name" value="M16C_associated"/>
    <property type="match status" value="1"/>
</dbReference>
<keyword evidence="7" id="KW-0645">Protease</keyword>
<evidence type="ECO:0000256" key="2">
    <source>
        <dbReference type="ARBA" id="ARBA00004305"/>
    </source>
</evidence>
<dbReference type="STRING" id="1382522.W6MX31"/>
<keyword evidence="13" id="KW-0496">Mitochondrion</keyword>
<keyword evidence="10" id="KW-0862">Zinc</keyword>
<comment type="similarity">
    <text evidence="4">Belongs to the peptidase M16 family. PreP subfamily.</text>
</comment>
<comment type="cofactor">
    <cofactor evidence="1">
        <name>Zn(2+)</name>
        <dbReference type="ChEBI" id="CHEBI:29105"/>
    </cofactor>
</comment>
<dbReference type="Gene3D" id="3.30.830.10">
    <property type="entry name" value="Metalloenzyme, LuxS/M16 peptidase-like"/>
    <property type="match status" value="4"/>
</dbReference>
<evidence type="ECO:0000313" key="17">
    <source>
        <dbReference type="EMBL" id="CDK28180.1"/>
    </source>
</evidence>
<evidence type="ECO:0000256" key="3">
    <source>
        <dbReference type="ARBA" id="ARBA00004569"/>
    </source>
</evidence>
<dbReference type="MEROPS" id="M16.013"/>
<comment type="function">
    <text evidence="15">Degrades mitochondrial transit peptides after their cleavage in the intermembrane space or in the matrix, and presequence peptides; clearance of these peptides is required to keep the presequence processing machinery running. Preferentially cleaves the N-terminal side of paired basic amino acid residues. Also degrades other unstructured peptides. May function as an ATP-dependent peptidase as opposed to a metalloendopeptidase.</text>
</comment>
<dbReference type="RefSeq" id="XP_022460170.1">
    <property type="nucleotide sequence ID" value="XM_022600867.1"/>
</dbReference>
<dbReference type="PANTHER" id="PTHR43016">
    <property type="entry name" value="PRESEQUENCE PROTEASE"/>
    <property type="match status" value="1"/>
</dbReference>
<dbReference type="GO" id="GO:0005758">
    <property type="term" value="C:mitochondrial intermembrane space"/>
    <property type="evidence" value="ECO:0007669"/>
    <property type="project" value="UniProtKB-SubCell"/>
</dbReference>
<dbReference type="Pfam" id="PF05193">
    <property type="entry name" value="Peptidase_M16_C"/>
    <property type="match status" value="1"/>
</dbReference>
<evidence type="ECO:0000256" key="9">
    <source>
        <dbReference type="ARBA" id="ARBA00022801"/>
    </source>
</evidence>
<organism evidence="17 18">
    <name type="scientific">Kuraishia capsulata CBS 1993</name>
    <dbReference type="NCBI Taxonomy" id="1382522"/>
    <lineage>
        <taxon>Eukaryota</taxon>
        <taxon>Fungi</taxon>
        <taxon>Dikarya</taxon>
        <taxon>Ascomycota</taxon>
        <taxon>Saccharomycotina</taxon>
        <taxon>Pichiomycetes</taxon>
        <taxon>Pichiales</taxon>
        <taxon>Pichiaceae</taxon>
        <taxon>Kuraishia</taxon>
    </lineage>
</organism>
<evidence type="ECO:0000256" key="6">
    <source>
        <dbReference type="ARBA" id="ARBA00020167"/>
    </source>
</evidence>
<evidence type="ECO:0000256" key="12">
    <source>
        <dbReference type="ARBA" id="ARBA00023049"/>
    </source>
</evidence>
<evidence type="ECO:0000256" key="1">
    <source>
        <dbReference type="ARBA" id="ARBA00001947"/>
    </source>
</evidence>
<dbReference type="PANTHER" id="PTHR43016:SF13">
    <property type="entry name" value="PRESEQUENCE PROTEASE, MITOCHONDRIAL"/>
    <property type="match status" value="1"/>
</dbReference>
<dbReference type="InterPro" id="IPR007863">
    <property type="entry name" value="Peptidase_M16_C"/>
</dbReference>
<evidence type="ECO:0000256" key="4">
    <source>
        <dbReference type="ARBA" id="ARBA00007575"/>
    </source>
</evidence>
<keyword evidence="8" id="KW-0479">Metal-binding</keyword>
<dbReference type="InterPro" id="IPR055130">
    <property type="entry name" value="PreP_C"/>
</dbReference>
<dbReference type="GO" id="GO:0034982">
    <property type="term" value="P:mitochondrial protein processing"/>
    <property type="evidence" value="ECO:0007669"/>
    <property type="project" value="EnsemblFungi"/>
</dbReference>
<evidence type="ECO:0000256" key="5">
    <source>
        <dbReference type="ARBA" id="ARBA00011853"/>
    </source>
</evidence>
<dbReference type="OrthoDB" id="10250783at2759"/>
<evidence type="ECO:0000259" key="16">
    <source>
        <dbReference type="SMART" id="SM01264"/>
    </source>
</evidence>
<dbReference type="Pfam" id="PF08367">
    <property type="entry name" value="M16C_assoc"/>
    <property type="match status" value="1"/>
</dbReference>
<dbReference type="EMBL" id="HG793129">
    <property type="protein sequence ID" value="CDK28180.1"/>
    <property type="molecule type" value="Genomic_DNA"/>
</dbReference>
<keyword evidence="12" id="KW-0482">Metalloprotease</keyword>
<protein>
    <recommendedName>
        <fullName evidence="6">Presequence protease, mitochondrial</fullName>
    </recommendedName>
    <alternativeName>
        <fullName evidence="14">Pitrilysin metalloproteinase</fullName>
    </alternativeName>
</protein>
<evidence type="ECO:0000256" key="14">
    <source>
        <dbReference type="ARBA" id="ARBA00034552"/>
    </source>
</evidence>
<dbReference type="AlphaFoldDB" id="W6MX31"/>
<reference evidence="17" key="1">
    <citation type="submission" date="2013-12" db="EMBL/GenBank/DDBJ databases">
        <authorList>
            <person name="Genoscope - CEA"/>
        </authorList>
    </citation>
    <scope>NUCLEOTIDE SEQUENCE</scope>
    <source>
        <strain evidence="17">CBS 1993</strain>
    </source>
</reference>
<dbReference type="GO" id="GO:0005759">
    <property type="term" value="C:mitochondrial matrix"/>
    <property type="evidence" value="ECO:0007669"/>
    <property type="project" value="UniProtKB-SubCell"/>
</dbReference>
<dbReference type="GO" id="GO:0008270">
    <property type="term" value="F:zinc ion binding"/>
    <property type="evidence" value="ECO:0007669"/>
    <property type="project" value="EnsemblFungi"/>
</dbReference>
<evidence type="ECO:0000256" key="7">
    <source>
        <dbReference type="ARBA" id="ARBA00022670"/>
    </source>
</evidence>
<evidence type="ECO:0000256" key="13">
    <source>
        <dbReference type="ARBA" id="ARBA00023128"/>
    </source>
</evidence>
<evidence type="ECO:0000256" key="15">
    <source>
        <dbReference type="ARBA" id="ARBA00045897"/>
    </source>
</evidence>
<dbReference type="InterPro" id="IPR011765">
    <property type="entry name" value="Pept_M16_N"/>
</dbReference>
<dbReference type="GO" id="GO:0004222">
    <property type="term" value="F:metalloendopeptidase activity"/>
    <property type="evidence" value="ECO:0007669"/>
    <property type="project" value="EnsemblFungi"/>
</dbReference>
<evidence type="ECO:0000256" key="11">
    <source>
        <dbReference type="ARBA" id="ARBA00022946"/>
    </source>
</evidence>
<dbReference type="FunFam" id="3.30.830.10:FF:000011">
    <property type="entry name" value="Presequence protease, mitochondrial"/>
    <property type="match status" value="1"/>
</dbReference>
<dbReference type="Pfam" id="PF22516">
    <property type="entry name" value="PreP_C"/>
    <property type="match status" value="1"/>
</dbReference>
<keyword evidence="18" id="KW-1185">Reference proteome</keyword>